<proteinExistence type="predicted"/>
<dbReference type="Proteomes" id="UP001064048">
    <property type="component" value="Chromosome 22"/>
</dbReference>
<accession>A0ACC0JH22</accession>
<evidence type="ECO:0000313" key="2">
    <source>
        <dbReference type="Proteomes" id="UP001064048"/>
    </source>
</evidence>
<organism evidence="1 2">
    <name type="scientific">Choristoneura fumiferana</name>
    <name type="common">Spruce budworm moth</name>
    <name type="synonym">Archips fumiferana</name>
    <dbReference type="NCBI Taxonomy" id="7141"/>
    <lineage>
        <taxon>Eukaryota</taxon>
        <taxon>Metazoa</taxon>
        <taxon>Ecdysozoa</taxon>
        <taxon>Arthropoda</taxon>
        <taxon>Hexapoda</taxon>
        <taxon>Insecta</taxon>
        <taxon>Pterygota</taxon>
        <taxon>Neoptera</taxon>
        <taxon>Endopterygota</taxon>
        <taxon>Lepidoptera</taxon>
        <taxon>Glossata</taxon>
        <taxon>Ditrysia</taxon>
        <taxon>Tortricoidea</taxon>
        <taxon>Tortricidae</taxon>
        <taxon>Tortricinae</taxon>
        <taxon>Choristoneura</taxon>
    </lineage>
</organism>
<keyword evidence="2" id="KW-1185">Reference proteome</keyword>
<name>A0ACC0JH22_CHOFU</name>
<gene>
    <name evidence="1" type="ORF">MSG28_012549</name>
</gene>
<reference evidence="1 2" key="1">
    <citation type="journal article" date="2022" name="Genome Biol. Evol.">
        <title>The Spruce Budworm Genome: Reconstructing the Evolutionary History of Antifreeze Proteins.</title>
        <authorList>
            <person name="Beliveau C."/>
            <person name="Gagne P."/>
            <person name="Picq S."/>
            <person name="Vernygora O."/>
            <person name="Keeling C.I."/>
            <person name="Pinkney K."/>
            <person name="Doucet D."/>
            <person name="Wen F."/>
            <person name="Johnston J.S."/>
            <person name="Maaroufi H."/>
            <person name="Boyle B."/>
            <person name="Laroche J."/>
            <person name="Dewar K."/>
            <person name="Juretic N."/>
            <person name="Blackburn G."/>
            <person name="Nisole A."/>
            <person name="Brunet B."/>
            <person name="Brandao M."/>
            <person name="Lumley L."/>
            <person name="Duan J."/>
            <person name="Quan G."/>
            <person name="Lucarotti C.J."/>
            <person name="Roe A.D."/>
            <person name="Sperling F.A.H."/>
            <person name="Levesque R.C."/>
            <person name="Cusson M."/>
        </authorList>
    </citation>
    <scope>NUCLEOTIDE SEQUENCE [LARGE SCALE GENOMIC DNA]</scope>
    <source>
        <strain evidence="1">Glfc:IPQL:Cfum</strain>
    </source>
</reference>
<sequence length="386" mass="42503">MQKPAPNPSDYSSYYAQMATYNNSAALSEADRVNAAAAVAQSAITAAQARQLTWTPAVPTFVASGSQAMTSSVKAPTGDGKTTYTAPDVRTFMYDETSGYYYDPSTSLYYDGTTQYFYNSQINQYMYWDSTSSTYILATQNQQNTDQPKLPNPPTATADNTITKEPEEKKKKEKEDKVKVAKKIAKDMERWARTLNQKKENAKSNIVMEQPLDTSSSKGSADIGFSVLGAGPTLTHVRELTPPPSRRIPQFIRASEADGFSDATNGYRDRAAERRLKFGEDEAPVRKRYEPPEPMHAPIQSAPPPSVVDTIGGKMLQKMGWSAGRGLGKTEQGRIAPIEAEQRPSLAGLGQKRGIYTPTPGETYRDTVKKLMIARYKEVVGQEEGN</sequence>
<comment type="caution">
    <text evidence="1">The sequence shown here is derived from an EMBL/GenBank/DDBJ whole genome shotgun (WGS) entry which is preliminary data.</text>
</comment>
<evidence type="ECO:0000313" key="1">
    <source>
        <dbReference type="EMBL" id="KAI8423402.1"/>
    </source>
</evidence>
<protein>
    <submittedName>
        <fullName evidence="1">Uncharacterized protein</fullName>
    </submittedName>
</protein>
<dbReference type="EMBL" id="CM046122">
    <property type="protein sequence ID" value="KAI8423402.1"/>
    <property type="molecule type" value="Genomic_DNA"/>
</dbReference>